<evidence type="ECO:0000313" key="1">
    <source>
        <dbReference type="Proteomes" id="UP000887572"/>
    </source>
</evidence>
<sequence length="271" mass="30506">MECWGERNTKNGNLRPALIVSSFSDSRMEIANIVYVSSDEILYPVPRSLYRLNDHRSNGRHHRLRPGGNMLGIVKRGMDWMMEVDVAVSDEQFRRVFVCSAYLSGRLVESLVNLNDYEPNKPYKGFVKFEVYHETVENLACKSIRELIEMQKAFKQAEQSCFVFTLISICDAEEPNIAVVYEAPWQSVKRSIVLTPAQVGDGPEDEAVSLPPSEEPKTTLAKYLVVQGQTAGTSTDRNDDEADDRPIAECLSPESIEQIKRIIEAAAGVRT</sequence>
<protein>
    <submittedName>
        <fullName evidence="2">Uncharacterized protein</fullName>
    </submittedName>
</protein>
<organism evidence="1 2">
    <name type="scientific">Globodera rostochiensis</name>
    <name type="common">Golden nematode worm</name>
    <name type="synonym">Heterodera rostochiensis</name>
    <dbReference type="NCBI Taxonomy" id="31243"/>
    <lineage>
        <taxon>Eukaryota</taxon>
        <taxon>Metazoa</taxon>
        <taxon>Ecdysozoa</taxon>
        <taxon>Nematoda</taxon>
        <taxon>Chromadorea</taxon>
        <taxon>Rhabditida</taxon>
        <taxon>Tylenchina</taxon>
        <taxon>Tylenchomorpha</taxon>
        <taxon>Tylenchoidea</taxon>
        <taxon>Heteroderidae</taxon>
        <taxon>Heteroderinae</taxon>
        <taxon>Globodera</taxon>
    </lineage>
</organism>
<dbReference type="WBParaSite" id="Gr19_v10_g13467.t1">
    <property type="protein sequence ID" value="Gr19_v10_g13467.t1"/>
    <property type="gene ID" value="Gr19_v10_g13467"/>
</dbReference>
<name>A0A914H452_GLORO</name>
<accession>A0A914H452</accession>
<proteinExistence type="predicted"/>
<dbReference type="Proteomes" id="UP000887572">
    <property type="component" value="Unplaced"/>
</dbReference>
<reference evidence="2" key="1">
    <citation type="submission" date="2022-11" db="UniProtKB">
        <authorList>
            <consortium name="WormBaseParasite"/>
        </authorList>
    </citation>
    <scope>IDENTIFICATION</scope>
</reference>
<evidence type="ECO:0000313" key="2">
    <source>
        <dbReference type="WBParaSite" id="Gr19_v10_g13467.t1"/>
    </source>
</evidence>
<dbReference type="AlphaFoldDB" id="A0A914H452"/>
<keyword evidence="1" id="KW-1185">Reference proteome</keyword>